<gene>
    <name evidence="2" type="ORF">FPY71_13705</name>
</gene>
<evidence type="ECO:0000313" key="3">
    <source>
        <dbReference type="Proteomes" id="UP000324738"/>
    </source>
</evidence>
<dbReference type="Pfam" id="PF02627">
    <property type="entry name" value="CMD"/>
    <property type="match status" value="1"/>
</dbReference>
<name>A0A5B0DT46_9HYPH</name>
<protein>
    <submittedName>
        <fullName evidence="2">Carboxymuconolactone decarboxylase family protein</fullName>
    </submittedName>
</protein>
<feature type="domain" description="Carboxymuconolactone decarboxylase-like" evidence="1">
    <location>
        <begin position="44"/>
        <end position="112"/>
    </location>
</feature>
<dbReference type="Gene3D" id="1.20.1290.10">
    <property type="entry name" value="AhpD-like"/>
    <property type="match status" value="1"/>
</dbReference>
<dbReference type="PANTHER" id="PTHR34846:SF11">
    <property type="entry name" value="4-CARBOXYMUCONOLACTONE DECARBOXYLASE FAMILY PROTEIN (AFU_ORTHOLOGUE AFUA_6G11590)"/>
    <property type="match status" value="1"/>
</dbReference>
<dbReference type="PANTHER" id="PTHR34846">
    <property type="entry name" value="4-CARBOXYMUCONOLACTONE DECARBOXYLASE FAMILY PROTEIN (AFU_ORTHOLOGUE AFUA_6G11590)"/>
    <property type="match status" value="1"/>
</dbReference>
<dbReference type="RefSeq" id="WP_149300862.1">
    <property type="nucleotide sequence ID" value="NZ_VTWH01000003.1"/>
</dbReference>
<evidence type="ECO:0000313" key="2">
    <source>
        <dbReference type="EMBL" id="KAA0969578.1"/>
    </source>
</evidence>
<accession>A0A5B0DT46</accession>
<dbReference type="SUPFAM" id="SSF69118">
    <property type="entry name" value="AhpD-like"/>
    <property type="match status" value="1"/>
</dbReference>
<dbReference type="Proteomes" id="UP000324738">
    <property type="component" value="Unassembled WGS sequence"/>
</dbReference>
<dbReference type="OrthoDB" id="9129225at2"/>
<sequence length="186" mass="20211">MTTSRLEDLDEANLSPAQKVIYDQILSGPRGIVEGPLRVWLKSPKLADKAQALGAFCRYDTNLPPRLSELAIITTGAVWRAGFEWAVHAPIAIKAGVSPQIAEAIRLGQEPQFEAEDEAAVYAFSRELHENRGVSDATYQRCVAALGEEVTVELVGILGYYTFISMTINAFHVPLPAGASDPFPAK</sequence>
<comment type="caution">
    <text evidence="2">The sequence shown here is derived from an EMBL/GenBank/DDBJ whole genome shotgun (WGS) entry which is preliminary data.</text>
</comment>
<organism evidence="2 3">
    <name type="scientific">Aureimonas fodinaquatilis</name>
    <dbReference type="NCBI Taxonomy" id="2565783"/>
    <lineage>
        <taxon>Bacteria</taxon>
        <taxon>Pseudomonadati</taxon>
        <taxon>Pseudomonadota</taxon>
        <taxon>Alphaproteobacteria</taxon>
        <taxon>Hyphomicrobiales</taxon>
        <taxon>Aurantimonadaceae</taxon>
        <taxon>Aureimonas</taxon>
    </lineage>
</organism>
<dbReference type="AlphaFoldDB" id="A0A5B0DT46"/>
<keyword evidence="3" id="KW-1185">Reference proteome</keyword>
<reference evidence="2 3" key="1">
    <citation type="submission" date="2019-08" db="EMBL/GenBank/DDBJ databases">
        <title>Aureimonas fodiniaquatilis sp. nov., isolated from a coal mine wastewater.</title>
        <authorList>
            <person name="Kim W."/>
        </authorList>
    </citation>
    <scope>NUCLEOTIDE SEQUENCE [LARGE SCALE GENOMIC DNA]</scope>
    <source>
        <strain evidence="2 3">CAU 1482</strain>
    </source>
</reference>
<proteinExistence type="predicted"/>
<dbReference type="GO" id="GO:0051920">
    <property type="term" value="F:peroxiredoxin activity"/>
    <property type="evidence" value="ECO:0007669"/>
    <property type="project" value="InterPro"/>
</dbReference>
<dbReference type="InterPro" id="IPR029032">
    <property type="entry name" value="AhpD-like"/>
</dbReference>
<evidence type="ECO:0000259" key="1">
    <source>
        <dbReference type="Pfam" id="PF02627"/>
    </source>
</evidence>
<dbReference type="EMBL" id="VTWH01000003">
    <property type="protein sequence ID" value="KAA0969578.1"/>
    <property type="molecule type" value="Genomic_DNA"/>
</dbReference>
<dbReference type="InterPro" id="IPR003779">
    <property type="entry name" value="CMD-like"/>
</dbReference>